<feature type="chain" id="PRO_5046510394" description="Cysteine rich repeat-containing protein" evidence="1">
    <location>
        <begin position="25"/>
        <end position="85"/>
    </location>
</feature>
<reference evidence="2 3" key="1">
    <citation type="submission" date="2023-08" db="EMBL/GenBank/DDBJ databases">
        <title>Functional and genomic diversity of the sorghum phyllosphere microbiome.</title>
        <authorList>
            <person name="Shade A."/>
        </authorList>
    </citation>
    <scope>NUCLEOTIDE SEQUENCE [LARGE SCALE GENOMIC DNA]</scope>
    <source>
        <strain evidence="2 3">SORGH_AS_0335</strain>
    </source>
</reference>
<proteinExistence type="predicted"/>
<evidence type="ECO:0000313" key="2">
    <source>
        <dbReference type="EMBL" id="MDR6215637.1"/>
    </source>
</evidence>
<feature type="signal peptide" evidence="1">
    <location>
        <begin position="1"/>
        <end position="24"/>
    </location>
</feature>
<evidence type="ECO:0000256" key="1">
    <source>
        <dbReference type="SAM" id="SignalP"/>
    </source>
</evidence>
<gene>
    <name evidence="2" type="ORF">QE399_003326</name>
</gene>
<evidence type="ECO:0008006" key="4">
    <source>
        <dbReference type="Google" id="ProtNLM"/>
    </source>
</evidence>
<sequence>MIQKSLLSALVLAPLLALTSAAHAQGHSDKETQADIERHRAMAAAHEAAVKCLESGKGHDQCQKELQAACKNLAIGKYCGMRHVH</sequence>
<name>A0ABU1IEM8_9BURK</name>
<dbReference type="Proteomes" id="UP001267710">
    <property type="component" value="Unassembled WGS sequence"/>
</dbReference>
<accession>A0ABU1IEM8</accession>
<evidence type="ECO:0000313" key="3">
    <source>
        <dbReference type="Proteomes" id="UP001267710"/>
    </source>
</evidence>
<keyword evidence="3" id="KW-1185">Reference proteome</keyword>
<organism evidence="2 3">
    <name type="scientific">Paracidovorax wautersii</name>
    <dbReference type="NCBI Taxonomy" id="1177982"/>
    <lineage>
        <taxon>Bacteria</taxon>
        <taxon>Pseudomonadati</taxon>
        <taxon>Pseudomonadota</taxon>
        <taxon>Betaproteobacteria</taxon>
        <taxon>Burkholderiales</taxon>
        <taxon>Comamonadaceae</taxon>
        <taxon>Paracidovorax</taxon>
    </lineage>
</organism>
<dbReference type="EMBL" id="JAVIZX010000001">
    <property type="protein sequence ID" value="MDR6215637.1"/>
    <property type="molecule type" value="Genomic_DNA"/>
</dbReference>
<protein>
    <recommendedName>
        <fullName evidence="4">Cysteine rich repeat-containing protein</fullName>
    </recommendedName>
</protein>
<keyword evidence="1" id="KW-0732">Signal</keyword>
<dbReference type="RefSeq" id="WP_309830433.1">
    <property type="nucleotide sequence ID" value="NZ_JAVIZX010000001.1"/>
</dbReference>
<comment type="caution">
    <text evidence="2">The sequence shown here is derived from an EMBL/GenBank/DDBJ whole genome shotgun (WGS) entry which is preliminary data.</text>
</comment>